<comment type="similarity">
    <text evidence="1">Belongs to the thioesterase family.</text>
</comment>
<dbReference type="EMBL" id="JBICYV010000014">
    <property type="protein sequence ID" value="MFG3014187.1"/>
    <property type="molecule type" value="Genomic_DNA"/>
</dbReference>
<proteinExistence type="inferred from homology"/>
<dbReference type="Gene3D" id="3.40.50.1820">
    <property type="entry name" value="alpha/beta hydrolase"/>
    <property type="match status" value="1"/>
</dbReference>
<feature type="domain" description="Thioesterase" evidence="2">
    <location>
        <begin position="28"/>
        <end position="209"/>
    </location>
</feature>
<dbReference type="RefSeq" id="WP_388324212.1">
    <property type="nucleotide sequence ID" value="NZ_JBIBCC010000012.1"/>
</dbReference>
<evidence type="ECO:0000313" key="4">
    <source>
        <dbReference type="Proteomes" id="UP001604267"/>
    </source>
</evidence>
<dbReference type="PANTHER" id="PTHR11487:SF0">
    <property type="entry name" value="S-ACYL FATTY ACID SYNTHASE THIOESTERASE, MEDIUM CHAIN"/>
    <property type="match status" value="1"/>
</dbReference>
<comment type="caution">
    <text evidence="3">The sequence shown here is derived from an EMBL/GenBank/DDBJ whole genome shotgun (WGS) entry which is preliminary data.</text>
</comment>
<protein>
    <submittedName>
        <fullName evidence="3">Thioesterase II family protein</fullName>
    </submittedName>
</protein>
<organism evidence="3 4">
    <name type="scientific">Streptomyces cinerochromogenes</name>
    <dbReference type="NCBI Taxonomy" id="66422"/>
    <lineage>
        <taxon>Bacteria</taxon>
        <taxon>Bacillati</taxon>
        <taxon>Actinomycetota</taxon>
        <taxon>Actinomycetes</taxon>
        <taxon>Kitasatosporales</taxon>
        <taxon>Streptomycetaceae</taxon>
        <taxon>Streptomyces</taxon>
    </lineage>
</organism>
<dbReference type="Pfam" id="PF00975">
    <property type="entry name" value="Thioesterase"/>
    <property type="match status" value="1"/>
</dbReference>
<dbReference type="SUPFAM" id="SSF53474">
    <property type="entry name" value="alpha/beta-Hydrolases"/>
    <property type="match status" value="1"/>
</dbReference>
<dbReference type="InterPro" id="IPR001031">
    <property type="entry name" value="Thioesterase"/>
</dbReference>
<name>A0ABW7BE37_9ACTN</name>
<gene>
    <name evidence="3" type="ORF">ACGFZB_27935</name>
</gene>
<sequence>MIPPATGRRPPPAGRWLLREPSHESGARLFCLPFAGTGAASFRGWPGRIGPLEVCPVQLPGRENRIREDGYRDFDTFAADASRALAPYLDRPYALFGHCMGALLCYALAVRIQEEGGRLPDRLYLSSCLVPSRGFFGMFHPSMSDERLGRELGRVVRRLGGGEILPDLLPLAIRVLRGDVDMCYGYRPPGPYPLKSPISAIGWRDDPDVGPRDLREWDAYGQVTHHTLDGDALAYLTAPTALTELIAEDFAPAAP</sequence>
<evidence type="ECO:0000256" key="1">
    <source>
        <dbReference type="ARBA" id="ARBA00007169"/>
    </source>
</evidence>
<reference evidence="3 4" key="1">
    <citation type="submission" date="2024-10" db="EMBL/GenBank/DDBJ databases">
        <title>The Natural Products Discovery Center: Release of the First 8490 Sequenced Strains for Exploring Actinobacteria Biosynthetic Diversity.</title>
        <authorList>
            <person name="Kalkreuter E."/>
            <person name="Kautsar S.A."/>
            <person name="Yang D."/>
            <person name="Bader C.D."/>
            <person name="Teijaro C.N."/>
            <person name="Fluegel L."/>
            <person name="Davis C.M."/>
            <person name="Simpson J.R."/>
            <person name="Lauterbach L."/>
            <person name="Steele A.D."/>
            <person name="Gui C."/>
            <person name="Meng S."/>
            <person name="Li G."/>
            <person name="Viehrig K."/>
            <person name="Ye F."/>
            <person name="Su P."/>
            <person name="Kiefer A.F."/>
            <person name="Nichols A."/>
            <person name="Cepeda A.J."/>
            <person name="Yan W."/>
            <person name="Fan B."/>
            <person name="Jiang Y."/>
            <person name="Adhikari A."/>
            <person name="Zheng C.-J."/>
            <person name="Schuster L."/>
            <person name="Cowan T.M."/>
            <person name="Smanski M.J."/>
            <person name="Chevrette M.G."/>
            <person name="De Carvalho L.P.S."/>
            <person name="Shen B."/>
        </authorList>
    </citation>
    <scope>NUCLEOTIDE SEQUENCE [LARGE SCALE GENOMIC DNA]</scope>
    <source>
        <strain evidence="3 4">NPDC048320</strain>
    </source>
</reference>
<dbReference type="Proteomes" id="UP001604267">
    <property type="component" value="Unassembled WGS sequence"/>
</dbReference>
<dbReference type="InterPro" id="IPR012223">
    <property type="entry name" value="TEII"/>
</dbReference>
<evidence type="ECO:0000313" key="3">
    <source>
        <dbReference type="EMBL" id="MFG3014187.1"/>
    </source>
</evidence>
<dbReference type="InterPro" id="IPR029058">
    <property type="entry name" value="AB_hydrolase_fold"/>
</dbReference>
<accession>A0ABW7BE37</accession>
<dbReference type="PANTHER" id="PTHR11487">
    <property type="entry name" value="THIOESTERASE"/>
    <property type="match status" value="1"/>
</dbReference>
<evidence type="ECO:0000259" key="2">
    <source>
        <dbReference type="Pfam" id="PF00975"/>
    </source>
</evidence>
<keyword evidence="4" id="KW-1185">Reference proteome</keyword>